<name>A0A9P7BHM9_9ASCO</name>
<evidence type="ECO:0000256" key="2">
    <source>
        <dbReference type="ARBA" id="ARBA00022679"/>
    </source>
</evidence>
<evidence type="ECO:0000256" key="10">
    <source>
        <dbReference type="ARBA" id="ARBA00048048"/>
    </source>
</evidence>
<keyword evidence="8 11" id="KW-0012">Acyltransferase</keyword>
<evidence type="ECO:0000259" key="12">
    <source>
        <dbReference type="Pfam" id="PF01529"/>
    </source>
</evidence>
<keyword evidence="14" id="KW-1185">Reference proteome</keyword>
<dbReference type="InterPro" id="IPR001594">
    <property type="entry name" value="Palmitoyltrfase_DHHC"/>
</dbReference>
<comment type="caution">
    <text evidence="13">The sequence shown here is derived from an EMBL/GenBank/DDBJ whole genome shotgun (WGS) entry which is preliminary data.</text>
</comment>
<evidence type="ECO:0000313" key="14">
    <source>
        <dbReference type="Proteomes" id="UP000697127"/>
    </source>
</evidence>
<dbReference type="EMBL" id="PUHW01000039">
    <property type="protein sequence ID" value="KAG0690244.1"/>
    <property type="molecule type" value="Genomic_DNA"/>
</dbReference>
<evidence type="ECO:0000256" key="4">
    <source>
        <dbReference type="ARBA" id="ARBA00022989"/>
    </source>
</evidence>
<organism evidence="13 14">
    <name type="scientific">Pichia californica</name>
    <dbReference type="NCBI Taxonomy" id="460514"/>
    <lineage>
        <taxon>Eukaryota</taxon>
        <taxon>Fungi</taxon>
        <taxon>Dikarya</taxon>
        <taxon>Ascomycota</taxon>
        <taxon>Saccharomycotina</taxon>
        <taxon>Pichiomycetes</taxon>
        <taxon>Pichiales</taxon>
        <taxon>Pichiaceae</taxon>
        <taxon>Pichia</taxon>
    </lineage>
</organism>
<evidence type="ECO:0000256" key="9">
    <source>
        <dbReference type="ARBA" id="ARBA00038298"/>
    </source>
</evidence>
<dbReference type="GO" id="GO:0005794">
    <property type="term" value="C:Golgi apparatus"/>
    <property type="evidence" value="ECO:0007669"/>
    <property type="project" value="TreeGrafter"/>
</dbReference>
<dbReference type="AlphaFoldDB" id="A0A9P7BHM9"/>
<gene>
    <name evidence="13" type="primary">PFA5</name>
    <name evidence="13" type="ORF">C6P40_003440</name>
</gene>
<proteinExistence type="inferred from homology"/>
<dbReference type="Proteomes" id="UP000697127">
    <property type="component" value="Unassembled WGS sequence"/>
</dbReference>
<keyword evidence="7" id="KW-0449">Lipoprotein</keyword>
<keyword evidence="5 11" id="KW-0472">Membrane</keyword>
<keyword evidence="2 11" id="KW-0808">Transferase</keyword>
<dbReference type="Pfam" id="PF01529">
    <property type="entry name" value="DHHC"/>
    <property type="match status" value="1"/>
</dbReference>
<evidence type="ECO:0000256" key="8">
    <source>
        <dbReference type="ARBA" id="ARBA00023315"/>
    </source>
</evidence>
<accession>A0A9P7BHM9</accession>
<evidence type="ECO:0000256" key="11">
    <source>
        <dbReference type="RuleBase" id="RU079119"/>
    </source>
</evidence>
<feature type="transmembrane region" description="Helical" evidence="11">
    <location>
        <begin position="6"/>
        <end position="24"/>
    </location>
</feature>
<dbReference type="PROSITE" id="PS50216">
    <property type="entry name" value="DHHC"/>
    <property type="match status" value="1"/>
</dbReference>
<feature type="domain" description="Palmitoyltransferase DHHC" evidence="12">
    <location>
        <begin position="94"/>
        <end position="208"/>
    </location>
</feature>
<evidence type="ECO:0000256" key="6">
    <source>
        <dbReference type="ARBA" id="ARBA00023139"/>
    </source>
</evidence>
<dbReference type="OrthoDB" id="331948at2759"/>
<dbReference type="GO" id="GO:0016020">
    <property type="term" value="C:membrane"/>
    <property type="evidence" value="ECO:0007669"/>
    <property type="project" value="UniProtKB-SubCell"/>
</dbReference>
<dbReference type="GO" id="GO:0006612">
    <property type="term" value="P:protein targeting to membrane"/>
    <property type="evidence" value="ECO:0007669"/>
    <property type="project" value="TreeGrafter"/>
</dbReference>
<keyword evidence="3 11" id="KW-0812">Transmembrane</keyword>
<evidence type="ECO:0000256" key="7">
    <source>
        <dbReference type="ARBA" id="ARBA00023288"/>
    </source>
</evidence>
<evidence type="ECO:0000256" key="1">
    <source>
        <dbReference type="ARBA" id="ARBA00004141"/>
    </source>
</evidence>
<evidence type="ECO:0000313" key="13">
    <source>
        <dbReference type="EMBL" id="KAG0690244.1"/>
    </source>
</evidence>
<protein>
    <recommendedName>
        <fullName evidence="11">Palmitoyltransferase</fullName>
        <ecNumber evidence="11">2.3.1.225</ecNumber>
    </recommendedName>
</protein>
<comment type="similarity">
    <text evidence="9">Belongs to the DHHC palmitoyltransferase family. PFA5 subfamily.</text>
</comment>
<evidence type="ECO:0000256" key="3">
    <source>
        <dbReference type="ARBA" id="ARBA00022692"/>
    </source>
</evidence>
<dbReference type="PANTHER" id="PTHR22883">
    <property type="entry name" value="ZINC FINGER DHHC DOMAIN CONTAINING PROTEIN"/>
    <property type="match status" value="1"/>
</dbReference>
<dbReference type="GO" id="GO:0005783">
    <property type="term" value="C:endoplasmic reticulum"/>
    <property type="evidence" value="ECO:0007669"/>
    <property type="project" value="TreeGrafter"/>
</dbReference>
<dbReference type="EC" id="2.3.1.225" evidence="11"/>
<keyword evidence="6" id="KW-0564">Palmitate</keyword>
<comment type="catalytic activity">
    <reaction evidence="10 11">
        <text>L-cysteinyl-[protein] + hexadecanoyl-CoA = S-hexadecanoyl-L-cysteinyl-[protein] + CoA</text>
        <dbReference type="Rhea" id="RHEA:36683"/>
        <dbReference type="Rhea" id="RHEA-COMP:10131"/>
        <dbReference type="Rhea" id="RHEA-COMP:11032"/>
        <dbReference type="ChEBI" id="CHEBI:29950"/>
        <dbReference type="ChEBI" id="CHEBI:57287"/>
        <dbReference type="ChEBI" id="CHEBI:57379"/>
        <dbReference type="ChEBI" id="CHEBI:74151"/>
        <dbReference type="EC" id="2.3.1.225"/>
    </reaction>
</comment>
<comment type="subcellular location">
    <subcellularLocation>
        <location evidence="1">Membrane</location>
        <topology evidence="1">Multi-pass membrane protein</topology>
    </subcellularLocation>
</comment>
<dbReference type="InterPro" id="IPR039859">
    <property type="entry name" value="PFA4/ZDH16/20/ERF2-like"/>
</dbReference>
<comment type="domain">
    <text evidence="11">The DHHC domain is required for palmitoyltransferase activity.</text>
</comment>
<keyword evidence="4 11" id="KW-1133">Transmembrane helix</keyword>
<dbReference type="PANTHER" id="PTHR22883:SF23">
    <property type="entry name" value="PALMITOYLTRANSFERASE ZDHHC6"/>
    <property type="match status" value="1"/>
</dbReference>
<evidence type="ECO:0000256" key="5">
    <source>
        <dbReference type="ARBA" id="ARBA00023136"/>
    </source>
</evidence>
<sequence length="313" mass="35907">MIVFLAIANLFWLITLISWTFIIIKGPGKLPLKILPYDLSYFVRNGESFGNSKDSNSTESFDMLTSLSSSTHVLNTNTISPPEMFECDFNGLPYWCFQCSSLKPLRSHHSSVTNTCIPMFDHFCTFVGFTIGKDNFYSFISFVLSMEILLLFTCITIIIYSGIKNQLHSALIVFIICTGILAILVGNLFLNLIYDLKKGETNIESMGKKRWIKDIKINESSIYSNFINVQHPNNPKLRLIVKLSPMDRPYDKGFWNNLLLWNTDFNKFTSSIEISEFQNSMFSNQFKKNIMDRIDHGDYVVFGSQTKLMSVKL</sequence>
<feature type="transmembrane region" description="Helical" evidence="11">
    <location>
        <begin position="139"/>
        <end position="163"/>
    </location>
</feature>
<dbReference type="GO" id="GO:0019706">
    <property type="term" value="F:protein-cysteine S-palmitoyltransferase activity"/>
    <property type="evidence" value="ECO:0007669"/>
    <property type="project" value="UniProtKB-EC"/>
</dbReference>
<reference evidence="13" key="1">
    <citation type="submission" date="2020-11" db="EMBL/GenBank/DDBJ databases">
        <title>Kefir isolates.</title>
        <authorList>
            <person name="Marcisauskas S."/>
            <person name="Kim Y."/>
            <person name="Blasche S."/>
        </authorList>
    </citation>
    <scope>NUCLEOTIDE SEQUENCE</scope>
    <source>
        <strain evidence="13">Olga-1</strain>
    </source>
</reference>
<feature type="transmembrane region" description="Helical" evidence="11">
    <location>
        <begin position="169"/>
        <end position="190"/>
    </location>
</feature>